<sequence length="208" mass="21572">MSMLFAMISLVVLTLGAVAMLRSVNTGLMVLGNLGFKQDALAAGSVGTEAAITWLQANAGVMLDGEHAAQAYYPVAITALDPTGRTISTPLANLVLVDWDGSDCAVSGLNGRKPVCVKAPIELAAAGGNKVRYVITRLCAQAGPADAANDCLVPVVAAVGGSTTQRGSMAYGSSSRFVERSLGTYYRIITRTEGVRGTVSFTETLVHF</sequence>
<keyword evidence="2" id="KW-1185">Reference proteome</keyword>
<protein>
    <recommendedName>
        <fullName evidence="3">Tfp pilus assembly protein PilX</fullName>
    </recommendedName>
</protein>
<dbReference type="RefSeq" id="WP_263571103.1">
    <property type="nucleotide sequence ID" value="NZ_JAJIRN010000004.1"/>
</dbReference>
<reference evidence="1 2" key="1">
    <citation type="submission" date="2021-11" db="EMBL/GenBank/DDBJ databases">
        <authorList>
            <person name="Liang Q."/>
            <person name="Mou H."/>
            <person name="Liu Z."/>
        </authorList>
    </citation>
    <scope>NUCLEOTIDE SEQUENCE [LARGE SCALE GENOMIC DNA]</scope>
    <source>
        <strain evidence="1 2">CHU3</strain>
    </source>
</reference>
<accession>A0ABT2YEQ5</accession>
<evidence type="ECO:0000313" key="2">
    <source>
        <dbReference type="Proteomes" id="UP001209701"/>
    </source>
</evidence>
<evidence type="ECO:0000313" key="1">
    <source>
        <dbReference type="EMBL" id="MCV2368509.1"/>
    </source>
</evidence>
<comment type="caution">
    <text evidence="1">The sequence shown here is derived from an EMBL/GenBank/DDBJ whole genome shotgun (WGS) entry which is preliminary data.</text>
</comment>
<evidence type="ECO:0008006" key="3">
    <source>
        <dbReference type="Google" id="ProtNLM"/>
    </source>
</evidence>
<name>A0ABT2YEQ5_9BURK</name>
<organism evidence="1 2">
    <name type="scientific">Roseateles oligotrophus</name>
    <dbReference type="NCBI Taxonomy" id="1769250"/>
    <lineage>
        <taxon>Bacteria</taxon>
        <taxon>Pseudomonadati</taxon>
        <taxon>Pseudomonadota</taxon>
        <taxon>Betaproteobacteria</taxon>
        <taxon>Burkholderiales</taxon>
        <taxon>Sphaerotilaceae</taxon>
        <taxon>Roseateles</taxon>
    </lineage>
</organism>
<dbReference type="Proteomes" id="UP001209701">
    <property type="component" value="Unassembled WGS sequence"/>
</dbReference>
<dbReference type="EMBL" id="JAJIRN010000004">
    <property type="protein sequence ID" value="MCV2368509.1"/>
    <property type="molecule type" value="Genomic_DNA"/>
</dbReference>
<gene>
    <name evidence="1" type="ORF">LNV07_10460</name>
</gene>
<proteinExistence type="predicted"/>